<dbReference type="GO" id="GO:0042803">
    <property type="term" value="F:protein homodimerization activity"/>
    <property type="evidence" value="ECO:0007669"/>
    <property type="project" value="TreeGrafter"/>
</dbReference>
<organism evidence="8 9">
    <name type="scientific">Ignelater luminosus</name>
    <name type="common">Cucubano</name>
    <name type="synonym">Pyrophorus luminosus</name>
    <dbReference type="NCBI Taxonomy" id="2038154"/>
    <lineage>
        <taxon>Eukaryota</taxon>
        <taxon>Metazoa</taxon>
        <taxon>Ecdysozoa</taxon>
        <taxon>Arthropoda</taxon>
        <taxon>Hexapoda</taxon>
        <taxon>Insecta</taxon>
        <taxon>Pterygota</taxon>
        <taxon>Neoptera</taxon>
        <taxon>Endopterygota</taxon>
        <taxon>Coleoptera</taxon>
        <taxon>Polyphaga</taxon>
        <taxon>Elateriformia</taxon>
        <taxon>Elateroidea</taxon>
        <taxon>Elateridae</taxon>
        <taxon>Agrypninae</taxon>
        <taxon>Pyrophorini</taxon>
        <taxon>Ignelater</taxon>
    </lineage>
</organism>
<dbReference type="GO" id="GO:0005198">
    <property type="term" value="F:structural molecule activity"/>
    <property type="evidence" value="ECO:0007669"/>
    <property type="project" value="TreeGrafter"/>
</dbReference>
<reference evidence="8" key="1">
    <citation type="submission" date="2019-08" db="EMBL/GenBank/DDBJ databases">
        <title>The genome of the North American firefly Photinus pyralis.</title>
        <authorList>
            <consortium name="Photinus pyralis genome working group"/>
            <person name="Fallon T.R."/>
            <person name="Sander Lower S.E."/>
            <person name="Weng J.-K."/>
        </authorList>
    </citation>
    <scope>NUCLEOTIDE SEQUENCE</scope>
    <source>
        <strain evidence="8">TRF0915ILg1</strain>
        <tissue evidence="8">Whole body</tissue>
    </source>
</reference>
<evidence type="ECO:0000256" key="3">
    <source>
        <dbReference type="ARBA" id="ARBA00017934"/>
    </source>
</evidence>
<dbReference type="GO" id="GO:0000814">
    <property type="term" value="C:ESCRT II complex"/>
    <property type="evidence" value="ECO:0007669"/>
    <property type="project" value="InterPro"/>
</dbReference>
<dbReference type="EMBL" id="VTPC01090630">
    <property type="protein sequence ID" value="KAF2882310.1"/>
    <property type="molecule type" value="Genomic_DNA"/>
</dbReference>
<evidence type="ECO:0000313" key="9">
    <source>
        <dbReference type="Proteomes" id="UP000801492"/>
    </source>
</evidence>
<keyword evidence="4" id="KW-0813">Transport</keyword>
<accession>A0A8K0CEK6</accession>
<dbReference type="SUPFAM" id="SSF46785">
    <property type="entry name" value="Winged helix' DNA-binding domain"/>
    <property type="match status" value="2"/>
</dbReference>
<dbReference type="GO" id="GO:0043328">
    <property type="term" value="P:protein transport to vacuole involved in ubiquitin-dependent protein catabolic process via the multivesicular body sorting pathway"/>
    <property type="evidence" value="ECO:0007669"/>
    <property type="project" value="TreeGrafter"/>
</dbReference>
<dbReference type="Gene3D" id="1.10.10.570">
    <property type="entry name" value="Winged helix' DNA-binding domain. Chain C. Domain 1"/>
    <property type="match status" value="1"/>
</dbReference>
<dbReference type="Gene3D" id="1.10.10.10">
    <property type="entry name" value="Winged helix-like DNA-binding domain superfamily/Winged helix DNA-binding domain"/>
    <property type="match status" value="1"/>
</dbReference>
<dbReference type="AlphaFoldDB" id="A0A8K0CEK6"/>
<evidence type="ECO:0000256" key="1">
    <source>
        <dbReference type="ARBA" id="ARBA00004496"/>
    </source>
</evidence>
<dbReference type="GO" id="GO:0016236">
    <property type="term" value="P:macroautophagy"/>
    <property type="evidence" value="ECO:0007669"/>
    <property type="project" value="UniProtKB-ARBA"/>
</dbReference>
<dbReference type="FunFam" id="1.10.10.570:FF:000003">
    <property type="entry name" value="Vacuolar protein-sorting-associated protein 25"/>
    <property type="match status" value="1"/>
</dbReference>
<comment type="similarity">
    <text evidence="2">Belongs to the VPS25 family.</text>
</comment>
<dbReference type="OrthoDB" id="245150at2759"/>
<dbReference type="FunFam" id="1.10.10.10:FF:000141">
    <property type="entry name" value="vacuolar protein-sorting-associated protein 25"/>
    <property type="match status" value="1"/>
</dbReference>
<dbReference type="Pfam" id="PF05871">
    <property type="entry name" value="ESCRT-II"/>
    <property type="match status" value="1"/>
</dbReference>
<dbReference type="InterPro" id="IPR036388">
    <property type="entry name" value="WH-like_DNA-bd_sf"/>
</dbReference>
<dbReference type="PANTHER" id="PTHR13149:SF0">
    <property type="entry name" value="VACUOLAR PROTEIN-SORTING-ASSOCIATED PROTEIN 25"/>
    <property type="match status" value="1"/>
</dbReference>
<name>A0A8K0CEK6_IGNLU</name>
<evidence type="ECO:0000256" key="5">
    <source>
        <dbReference type="ARBA" id="ARBA00022490"/>
    </source>
</evidence>
<dbReference type="InterPro" id="IPR008570">
    <property type="entry name" value="ESCRT-II_cplx_Vps25-sub"/>
</dbReference>
<proteinExistence type="inferred from homology"/>
<protein>
    <recommendedName>
        <fullName evidence="3">Vacuolar protein-sorting-associated protein 25</fullName>
    </recommendedName>
    <alternativeName>
        <fullName evidence="7">ESCRT-II complex subunit VPS25</fullName>
    </alternativeName>
</protein>
<dbReference type="PANTHER" id="PTHR13149">
    <property type="entry name" value="VACUOLAR PROTEIN SORTING-ASSOCIATED PROTEIN VPS25"/>
    <property type="match status" value="1"/>
</dbReference>
<keyword evidence="9" id="KW-1185">Reference proteome</keyword>
<evidence type="ECO:0000256" key="6">
    <source>
        <dbReference type="ARBA" id="ARBA00022927"/>
    </source>
</evidence>
<evidence type="ECO:0000256" key="7">
    <source>
        <dbReference type="ARBA" id="ARBA00030094"/>
    </source>
</evidence>
<dbReference type="InterPro" id="IPR036390">
    <property type="entry name" value="WH_DNA-bd_sf"/>
</dbReference>
<sequence length="177" mass="21078">MSEEQYEWPWQYSFPPFFTLQPHAETRARQISVWRNLVLDYFRGTKQYTLDIREASRQSLFCNTAINRKLDTEFILAILSDLQRTQNAAPIDKQRHRWEIYWHTLEEWANMIYNYVSSSGATNSVLTLFELTQGDDVQSEEFCGLDTDVLIKVLRVLENERKCELMLFDDQQGVKFF</sequence>
<dbReference type="InterPro" id="IPR014041">
    <property type="entry name" value="ESCRT-II_cplx_Vps25-sub_N"/>
</dbReference>
<comment type="caution">
    <text evidence="8">The sequence shown here is derived from an EMBL/GenBank/DDBJ whole genome shotgun (WGS) entry which is preliminary data.</text>
</comment>
<gene>
    <name evidence="8" type="ORF">ILUMI_23875</name>
</gene>
<keyword evidence="5" id="KW-0963">Cytoplasm</keyword>
<evidence type="ECO:0000256" key="4">
    <source>
        <dbReference type="ARBA" id="ARBA00022448"/>
    </source>
</evidence>
<evidence type="ECO:0000313" key="8">
    <source>
        <dbReference type="EMBL" id="KAF2882310.1"/>
    </source>
</evidence>
<dbReference type="Proteomes" id="UP000801492">
    <property type="component" value="Unassembled WGS sequence"/>
</dbReference>
<keyword evidence="6" id="KW-0653">Protein transport</keyword>
<comment type="subcellular location">
    <subcellularLocation>
        <location evidence="1">Cytoplasm</location>
    </subcellularLocation>
</comment>
<evidence type="ECO:0000256" key="2">
    <source>
        <dbReference type="ARBA" id="ARBA00009674"/>
    </source>
</evidence>